<keyword evidence="4" id="KW-1185">Reference proteome</keyword>
<dbReference type="Gene3D" id="3.30.70.1890">
    <property type="match status" value="1"/>
</dbReference>
<dbReference type="EMBL" id="CP002444">
    <property type="protein sequence ID" value="ADU97571.1"/>
    <property type="molecule type" value="Genomic_DNA"/>
</dbReference>
<sequence length="270" mass="30999">MRLKIVFRTDRVPILYRHRVVSLVKEALKRGNGELYEKLYGSQNPKPFTFSLFFNPPYRVEKLPLQIDETFTPERFKELRQVETFTLESGTFSVNISTPDYLFAVSLVNGLVSLKEFLFSTEKEMLVGGKRVIWELLKITPYRSRPVKKGEAVVKTLSPIVVEDKRGKPVLWNSPDFQKALNFVTDRRLKELRGKGLKREISVIPVKCEKKVAKATFKEFRERTGKPYMVLTGSYGIFKLNGDSEDLNFLCDAGLGNRCSQGFGMVEVIK</sequence>
<dbReference type="GO" id="GO:0016788">
    <property type="term" value="F:hydrolase activity, acting on ester bonds"/>
    <property type="evidence" value="ECO:0007669"/>
    <property type="project" value="InterPro"/>
</dbReference>
<proteinExistence type="predicted"/>
<dbReference type="Proteomes" id="UP000006362">
    <property type="component" value="Chromosome"/>
</dbReference>
<accession>E8T539</accession>
<dbReference type="Gene3D" id="3.30.70.1900">
    <property type="match status" value="1"/>
</dbReference>
<dbReference type="KEGG" id="tam:Theam_1614"/>
<dbReference type="PANTHER" id="PTHR36984">
    <property type="entry name" value="CRISPR-ASSOCIATED ENDORIBONUCLEASE CAS6 1"/>
    <property type="match status" value="1"/>
</dbReference>
<evidence type="ECO:0000313" key="4">
    <source>
        <dbReference type="Proteomes" id="UP000006362"/>
    </source>
</evidence>
<dbReference type="HOGENOM" id="CLU_090947_0_0_0"/>
<dbReference type="Pfam" id="PF01881">
    <property type="entry name" value="Cas_Cas6_C"/>
    <property type="match status" value="1"/>
</dbReference>
<dbReference type="CDD" id="cd21140">
    <property type="entry name" value="Cas6_I-like"/>
    <property type="match status" value="1"/>
</dbReference>
<dbReference type="OrthoDB" id="45555at2"/>
<evidence type="ECO:0000256" key="1">
    <source>
        <dbReference type="ARBA" id="ARBA00023118"/>
    </source>
</evidence>
<keyword evidence="1" id="KW-0051">Antiviral defense</keyword>
<evidence type="ECO:0000259" key="2">
    <source>
        <dbReference type="Pfam" id="PF01881"/>
    </source>
</evidence>
<dbReference type="GO" id="GO:0051607">
    <property type="term" value="P:defense response to virus"/>
    <property type="evidence" value="ECO:0007669"/>
    <property type="project" value="UniProtKB-KW"/>
</dbReference>
<dbReference type="InterPro" id="IPR010156">
    <property type="entry name" value="CRISPR-assoc_prot_Cas6"/>
</dbReference>
<gene>
    <name evidence="3" type="ordered locus">Theam_1614</name>
</gene>
<evidence type="ECO:0000313" key="3">
    <source>
        <dbReference type="EMBL" id="ADU97571.1"/>
    </source>
</evidence>
<dbReference type="eggNOG" id="COG1583">
    <property type="taxonomic scope" value="Bacteria"/>
</dbReference>
<dbReference type="STRING" id="648996.Theam_1614"/>
<dbReference type="InterPro" id="IPR045747">
    <property type="entry name" value="CRISPR-assoc_prot_Cas6_N_sf"/>
</dbReference>
<feature type="domain" description="CRISPR associated protein Cas6 C-terminal" evidence="2">
    <location>
        <begin position="147"/>
        <end position="268"/>
    </location>
</feature>
<dbReference type="InterPro" id="IPR049435">
    <property type="entry name" value="Cas_Cas6_C"/>
</dbReference>
<protein>
    <submittedName>
        <fullName evidence="3">CRISPR-associated protein Cas6</fullName>
    </submittedName>
</protein>
<dbReference type="AlphaFoldDB" id="E8T539"/>
<dbReference type="NCBIfam" id="TIGR01877">
    <property type="entry name" value="cas_cas6"/>
    <property type="match status" value="1"/>
</dbReference>
<dbReference type="RefSeq" id="WP_013538356.1">
    <property type="nucleotide sequence ID" value="NC_014926.1"/>
</dbReference>
<dbReference type="PANTHER" id="PTHR36984:SF3">
    <property type="entry name" value="CRISPR-ASSOCIATED ENDORIBONUCLEASE CAS6"/>
    <property type="match status" value="1"/>
</dbReference>
<name>E8T539_THEA1</name>
<reference evidence="3" key="1">
    <citation type="submission" date="2011-01" db="EMBL/GenBank/DDBJ databases">
        <title>Complete sequence of chromosome of Thermovibrio ammonificans HB-1.</title>
        <authorList>
            <consortium name="US DOE Joint Genome Institute"/>
            <person name="Lucas S."/>
            <person name="Copeland A."/>
            <person name="Lapidus A."/>
            <person name="Cheng J.-F."/>
            <person name="Goodwin L."/>
            <person name="Pitluck S."/>
            <person name="Davenport K."/>
            <person name="Detter J.C."/>
            <person name="Han C."/>
            <person name="Tapia R."/>
            <person name="Land M."/>
            <person name="Hauser L."/>
            <person name="Kyrpides N."/>
            <person name="Ivanova N."/>
            <person name="Ovchinnikova G."/>
            <person name="Vetriani C."/>
            <person name="Woyke T."/>
        </authorList>
    </citation>
    <scope>NUCLEOTIDE SEQUENCE [LARGE SCALE GENOMIC DNA]</scope>
    <source>
        <strain evidence="3">HB-1</strain>
    </source>
</reference>
<organism evidence="3 4">
    <name type="scientific">Thermovibrio ammonificans (strain DSM 15698 / JCM 12110 / HB-1)</name>
    <dbReference type="NCBI Taxonomy" id="648996"/>
    <lineage>
        <taxon>Bacteria</taxon>
        <taxon>Pseudomonadati</taxon>
        <taxon>Aquificota</taxon>
        <taxon>Aquificia</taxon>
        <taxon>Desulfurobacteriales</taxon>
        <taxon>Desulfurobacteriaceae</taxon>
        <taxon>Thermovibrio</taxon>
    </lineage>
</organism>